<evidence type="ECO:0008006" key="3">
    <source>
        <dbReference type="Google" id="ProtNLM"/>
    </source>
</evidence>
<dbReference type="GeneID" id="19301207"/>
<protein>
    <recommendedName>
        <fullName evidence="3">F-box domain-containing protein</fullName>
    </recommendedName>
</protein>
<accession>S7QHW6</accession>
<proteinExistence type="predicted"/>
<dbReference type="OrthoDB" id="2748701at2759"/>
<organism evidence="1 2">
    <name type="scientific">Gloeophyllum trabeum (strain ATCC 11539 / FP-39264 / Madison 617)</name>
    <name type="common">Brown rot fungus</name>
    <dbReference type="NCBI Taxonomy" id="670483"/>
    <lineage>
        <taxon>Eukaryota</taxon>
        <taxon>Fungi</taxon>
        <taxon>Dikarya</taxon>
        <taxon>Basidiomycota</taxon>
        <taxon>Agaricomycotina</taxon>
        <taxon>Agaricomycetes</taxon>
        <taxon>Gloeophyllales</taxon>
        <taxon>Gloeophyllaceae</taxon>
        <taxon>Gloeophyllum</taxon>
    </lineage>
</organism>
<dbReference type="EMBL" id="KB469297">
    <property type="protein sequence ID" value="EPQ58787.1"/>
    <property type="molecule type" value="Genomic_DNA"/>
</dbReference>
<sequence>MAAHAGRPCFLDGIPGELLEQIFEYAFQDGGRTACAMRLVSKLTCALVEPFRFLSVVLSRGVQMKPFLAQRAGVTGGRGIRHLFLVAASSKGGDGMYDLEQEMMGIAAPTVETFTCIVQSSLVPSRYYRIFAANFPRLTHLTYRVLSRQSHPIIPRLPEPGSSCAPLFPSLRHLHIAFPHRPGLRSAHLGIVPFIRRASSSKLTHVRVSGVAMLCPWQTNMSGLSGREADGEIRDLLGLPPSVERYAIGVDMHEFAQIHGRVARAMVAEAQDIARHQLVFVPMLDGEETCEDLREKWQRVQTGEAGRDADWTEGGIAGVDGWFSAVDKARQSLRGGCPVVSTGQGKS</sequence>
<dbReference type="HOGENOM" id="CLU_071640_0_0_1"/>
<dbReference type="AlphaFoldDB" id="S7QHW6"/>
<evidence type="ECO:0000313" key="2">
    <source>
        <dbReference type="Proteomes" id="UP000030669"/>
    </source>
</evidence>
<dbReference type="Proteomes" id="UP000030669">
    <property type="component" value="Unassembled WGS sequence"/>
</dbReference>
<reference evidence="1 2" key="1">
    <citation type="journal article" date="2012" name="Science">
        <title>The Paleozoic origin of enzymatic lignin decomposition reconstructed from 31 fungal genomes.</title>
        <authorList>
            <person name="Floudas D."/>
            <person name="Binder M."/>
            <person name="Riley R."/>
            <person name="Barry K."/>
            <person name="Blanchette R.A."/>
            <person name="Henrissat B."/>
            <person name="Martinez A.T."/>
            <person name="Otillar R."/>
            <person name="Spatafora J.W."/>
            <person name="Yadav J.S."/>
            <person name="Aerts A."/>
            <person name="Benoit I."/>
            <person name="Boyd A."/>
            <person name="Carlson A."/>
            <person name="Copeland A."/>
            <person name="Coutinho P.M."/>
            <person name="de Vries R.P."/>
            <person name="Ferreira P."/>
            <person name="Findley K."/>
            <person name="Foster B."/>
            <person name="Gaskell J."/>
            <person name="Glotzer D."/>
            <person name="Gorecki P."/>
            <person name="Heitman J."/>
            <person name="Hesse C."/>
            <person name="Hori C."/>
            <person name="Igarashi K."/>
            <person name="Jurgens J.A."/>
            <person name="Kallen N."/>
            <person name="Kersten P."/>
            <person name="Kohler A."/>
            <person name="Kuees U."/>
            <person name="Kumar T.K.A."/>
            <person name="Kuo A."/>
            <person name="LaButti K."/>
            <person name="Larrondo L.F."/>
            <person name="Lindquist E."/>
            <person name="Ling A."/>
            <person name="Lombard V."/>
            <person name="Lucas S."/>
            <person name="Lundell T."/>
            <person name="Martin R."/>
            <person name="McLaughlin D.J."/>
            <person name="Morgenstern I."/>
            <person name="Morin E."/>
            <person name="Murat C."/>
            <person name="Nagy L.G."/>
            <person name="Nolan M."/>
            <person name="Ohm R.A."/>
            <person name="Patyshakuliyeva A."/>
            <person name="Rokas A."/>
            <person name="Ruiz-Duenas F.J."/>
            <person name="Sabat G."/>
            <person name="Salamov A."/>
            <person name="Samejima M."/>
            <person name="Schmutz J."/>
            <person name="Slot J.C."/>
            <person name="St John F."/>
            <person name="Stenlid J."/>
            <person name="Sun H."/>
            <person name="Sun S."/>
            <person name="Syed K."/>
            <person name="Tsang A."/>
            <person name="Wiebenga A."/>
            <person name="Young D."/>
            <person name="Pisabarro A."/>
            <person name="Eastwood D.C."/>
            <person name="Martin F."/>
            <person name="Cullen D."/>
            <person name="Grigoriev I.V."/>
            <person name="Hibbett D.S."/>
        </authorList>
    </citation>
    <scope>NUCLEOTIDE SEQUENCE [LARGE SCALE GENOMIC DNA]</scope>
    <source>
        <strain evidence="1 2">ATCC 11539</strain>
    </source>
</reference>
<dbReference type="KEGG" id="gtr:GLOTRDRAFT_125116"/>
<evidence type="ECO:0000313" key="1">
    <source>
        <dbReference type="EMBL" id="EPQ58787.1"/>
    </source>
</evidence>
<gene>
    <name evidence="1" type="ORF">GLOTRDRAFT_125116</name>
</gene>
<name>S7QHW6_GLOTA</name>
<dbReference type="RefSeq" id="XP_007861948.1">
    <property type="nucleotide sequence ID" value="XM_007863757.1"/>
</dbReference>
<keyword evidence="2" id="KW-1185">Reference proteome</keyword>